<name>A0A085Z7J4_9FLAO</name>
<evidence type="ECO:0000313" key="1">
    <source>
        <dbReference type="EMBL" id="KFF00408.1"/>
    </source>
</evidence>
<dbReference type="EMBL" id="JPRP01000001">
    <property type="protein sequence ID" value="KFF00408.1"/>
    <property type="molecule type" value="Genomic_DNA"/>
</dbReference>
<dbReference type="eggNOG" id="ENOG5032GK1">
    <property type="taxonomic scope" value="Bacteria"/>
</dbReference>
<sequence length="535" mass="64327">MKNIFILILYLKVSLFSIIFAQNFNVREKTINFNANSIFRPISKIEMIASLKYKNEYYSIFEEKQMYDFGHTENYMIKFDDSGKILFAEKLPQNLSHYTDFFVHENNIYIQFQNNLKYIFDFKSNKFIETKKGDDLVYEDKHYKVMYKSFGEWGQVTWFINQENKSEYFTSLNGQNTNFLNGKFYITNTSVIWEILNPNNLTKCNPNQYYDVINKRKFGKFDSYDYFKGINSIYKDSIQYDPDDFRNTDKDLKYAFITSFVANNNLYQITQLKDKTAITEVKKNNIKIVHQFDEKYNLFYWYNQFRSNKNDQKFIKFRNGYNSFGFFEVENNKIDITKVNYKYDTIQYIKSDEILQLIANLSKKNKITKDKILDFEKITKGIDIQKYRNSINHNGYYPRKFAKIDIETIAFVKSENEYVTQDIEYLITKNNNEVKSIFIYYDRTKFFNSEGKSFFPISSENITENDNKFKEKYDKIRNYLINNGKKIDVKIKKDKATYEAWILNGWRFNLYGISKENINGSTIFICRQDDFNEDE</sequence>
<gene>
    <name evidence="1" type="ORF">IX39_07100</name>
</gene>
<reference evidence="1 2" key="1">
    <citation type="submission" date="2014-07" db="EMBL/GenBank/DDBJ databases">
        <title>Genome of Chryseobacterium formosense LMG 24722.</title>
        <authorList>
            <person name="Pipes S.E."/>
            <person name="Stropko S.J."/>
            <person name="Newman J.D."/>
        </authorList>
    </citation>
    <scope>NUCLEOTIDE SEQUENCE [LARGE SCALE GENOMIC DNA]</scope>
    <source>
        <strain evidence="1 2">LMG 24722</strain>
    </source>
</reference>
<comment type="caution">
    <text evidence="1">The sequence shown here is derived from an EMBL/GenBank/DDBJ whole genome shotgun (WGS) entry which is preliminary data.</text>
</comment>
<evidence type="ECO:0000313" key="2">
    <source>
        <dbReference type="Proteomes" id="UP000028713"/>
    </source>
</evidence>
<dbReference type="Proteomes" id="UP000028713">
    <property type="component" value="Unassembled WGS sequence"/>
</dbReference>
<keyword evidence="2" id="KW-1185">Reference proteome</keyword>
<organism evidence="1 2">
    <name type="scientific">Chryseobacterium formosense</name>
    <dbReference type="NCBI Taxonomy" id="236814"/>
    <lineage>
        <taxon>Bacteria</taxon>
        <taxon>Pseudomonadati</taxon>
        <taxon>Bacteroidota</taxon>
        <taxon>Flavobacteriia</taxon>
        <taxon>Flavobacteriales</taxon>
        <taxon>Weeksellaceae</taxon>
        <taxon>Chryseobacterium group</taxon>
        <taxon>Chryseobacterium</taxon>
    </lineage>
</organism>
<accession>A0A085Z7J4</accession>
<protein>
    <submittedName>
        <fullName evidence="1">Uncharacterized protein</fullName>
    </submittedName>
</protein>
<dbReference type="AlphaFoldDB" id="A0A085Z7J4"/>
<proteinExistence type="predicted"/>